<feature type="domain" description="C2H2-type" evidence="8">
    <location>
        <begin position="63"/>
        <end position="92"/>
    </location>
</feature>
<evidence type="ECO:0000256" key="6">
    <source>
        <dbReference type="PROSITE-ProRule" id="PRU00042"/>
    </source>
</evidence>
<dbReference type="Pfam" id="PF00096">
    <property type="entry name" value="zf-C2H2"/>
    <property type="match status" value="3"/>
</dbReference>
<organism evidence="9 10">
    <name type="scientific">Albugo candida</name>
    <dbReference type="NCBI Taxonomy" id="65357"/>
    <lineage>
        <taxon>Eukaryota</taxon>
        <taxon>Sar</taxon>
        <taxon>Stramenopiles</taxon>
        <taxon>Oomycota</taxon>
        <taxon>Peronosporomycetes</taxon>
        <taxon>Albuginales</taxon>
        <taxon>Albuginaceae</taxon>
        <taxon>Albugo</taxon>
    </lineage>
</organism>
<evidence type="ECO:0000313" key="9">
    <source>
        <dbReference type="EMBL" id="CCI45862.1"/>
    </source>
</evidence>
<evidence type="ECO:0000259" key="8">
    <source>
        <dbReference type="PROSITE" id="PS50157"/>
    </source>
</evidence>
<dbReference type="SUPFAM" id="SSF57667">
    <property type="entry name" value="beta-beta-alpha zinc fingers"/>
    <property type="match status" value="3"/>
</dbReference>
<evidence type="ECO:0000256" key="1">
    <source>
        <dbReference type="ARBA" id="ARBA00022723"/>
    </source>
</evidence>
<feature type="domain" description="C2H2-type" evidence="8">
    <location>
        <begin position="93"/>
        <end position="117"/>
    </location>
</feature>
<dbReference type="InterPro" id="IPR036236">
    <property type="entry name" value="Znf_C2H2_sf"/>
</dbReference>
<evidence type="ECO:0000256" key="7">
    <source>
        <dbReference type="SAM" id="MobiDB-lite"/>
    </source>
</evidence>
<protein>
    <recommendedName>
        <fullName evidence="8">C2H2-type domain-containing protein</fullName>
    </recommendedName>
</protein>
<feature type="compositionally biased region" description="Polar residues" evidence="7">
    <location>
        <begin position="172"/>
        <end position="186"/>
    </location>
</feature>
<evidence type="ECO:0000313" key="10">
    <source>
        <dbReference type="Proteomes" id="UP000053237"/>
    </source>
</evidence>
<evidence type="ECO:0000256" key="4">
    <source>
        <dbReference type="ARBA" id="ARBA00022833"/>
    </source>
</evidence>
<reference evidence="9 10" key="1">
    <citation type="submission" date="2012-05" db="EMBL/GenBank/DDBJ databases">
        <title>Recombination and specialization in a pathogen metapopulation.</title>
        <authorList>
            <person name="Gardiner A."/>
            <person name="Kemen E."/>
            <person name="Schultz-Larsen T."/>
            <person name="MacLean D."/>
            <person name="Van Oosterhout C."/>
            <person name="Jones J.D.G."/>
        </authorList>
    </citation>
    <scope>NUCLEOTIDE SEQUENCE [LARGE SCALE GENOMIC DNA]</scope>
    <source>
        <strain evidence="9 10">Ac Nc2</strain>
    </source>
</reference>
<dbReference type="Proteomes" id="UP000053237">
    <property type="component" value="Unassembled WGS sequence"/>
</dbReference>
<dbReference type="InterPro" id="IPR013087">
    <property type="entry name" value="Znf_C2H2_type"/>
</dbReference>
<proteinExistence type="predicted"/>
<dbReference type="GO" id="GO:0000981">
    <property type="term" value="F:DNA-binding transcription factor activity, RNA polymerase II-specific"/>
    <property type="evidence" value="ECO:0007669"/>
    <property type="project" value="TreeGrafter"/>
</dbReference>
<accession>A0A024GG67</accession>
<dbReference type="PROSITE" id="PS50157">
    <property type="entry name" value="ZINC_FINGER_C2H2_2"/>
    <property type="match status" value="4"/>
</dbReference>
<dbReference type="PANTHER" id="PTHR23235">
    <property type="entry name" value="KRUEPPEL-LIKE TRANSCRIPTION FACTOR"/>
    <property type="match status" value="1"/>
</dbReference>
<dbReference type="FunFam" id="3.30.160.60:FF:000100">
    <property type="entry name" value="Zinc finger 45-like"/>
    <property type="match status" value="1"/>
</dbReference>
<dbReference type="OrthoDB" id="3437960at2759"/>
<dbReference type="EMBL" id="CAIX01000110">
    <property type="protein sequence ID" value="CCI45862.1"/>
    <property type="molecule type" value="Genomic_DNA"/>
</dbReference>
<evidence type="ECO:0000256" key="2">
    <source>
        <dbReference type="ARBA" id="ARBA00022737"/>
    </source>
</evidence>
<feature type="domain" description="C2H2-type" evidence="8">
    <location>
        <begin position="35"/>
        <end position="62"/>
    </location>
</feature>
<dbReference type="InParanoid" id="A0A024GG67"/>
<keyword evidence="1" id="KW-0479">Metal-binding</keyword>
<dbReference type="SMART" id="SM00355">
    <property type="entry name" value="ZnF_C2H2"/>
    <property type="match status" value="4"/>
</dbReference>
<keyword evidence="4" id="KW-0862">Zinc</keyword>
<keyword evidence="3 6" id="KW-0863">Zinc-finger</keyword>
<comment type="caution">
    <text evidence="9">The sequence shown here is derived from an EMBL/GenBank/DDBJ whole genome shotgun (WGS) entry which is preliminary data.</text>
</comment>
<dbReference type="AlphaFoldDB" id="A0A024GG67"/>
<evidence type="ECO:0000256" key="3">
    <source>
        <dbReference type="ARBA" id="ARBA00022771"/>
    </source>
</evidence>
<keyword evidence="2" id="KW-0677">Repeat</keyword>
<sequence length="359" mass="40752">MTNTFQCPYPRCNKCFQLKGNLKRHLNIHFRTQKFPCRYCGKEFLRKADTDAHERVHTGEKPYACRHENCSKRFARQSDLKSHERTHDGTKPFVCTVSHCGKRFTRRFDLRKHQKVHHAGCGDATRCFRHDTISPEKDQKETAGSETDHSISSLCIDEILMCPSPTRKNERPSQSLRRPSLTSVDNSVCKPSNNTCADPISHDYWAHAQNPGCCHLAIAHGNHFDYVVNNHLLCQTSVRNISGSQPSETYKFGGKGRGSEPFLDTKIDTKQQGSKHYGTSCKELSHGPGCGHLPVRHKDHVDYVVENNLFCLEYGGFFPDDLETNSLELIDDEFWDFYNAVGSFSTSDATLEIDPAVLN</sequence>
<dbReference type="GO" id="GO:0000978">
    <property type="term" value="F:RNA polymerase II cis-regulatory region sequence-specific DNA binding"/>
    <property type="evidence" value="ECO:0007669"/>
    <property type="project" value="TreeGrafter"/>
</dbReference>
<dbReference type="FunFam" id="3.30.160.60:FF:000125">
    <property type="entry name" value="Putative zinc finger protein 143"/>
    <property type="match status" value="1"/>
</dbReference>
<feature type="region of interest" description="Disordered" evidence="7">
    <location>
        <begin position="164"/>
        <end position="186"/>
    </location>
</feature>
<name>A0A024GG67_9STRA</name>
<dbReference type="GO" id="GO:0008270">
    <property type="term" value="F:zinc ion binding"/>
    <property type="evidence" value="ECO:0007669"/>
    <property type="project" value="UniProtKB-KW"/>
</dbReference>
<dbReference type="PROSITE" id="PS00028">
    <property type="entry name" value="ZINC_FINGER_C2H2_1"/>
    <property type="match status" value="2"/>
</dbReference>
<keyword evidence="5" id="KW-0539">Nucleus</keyword>
<evidence type="ECO:0000256" key="5">
    <source>
        <dbReference type="ARBA" id="ARBA00023242"/>
    </source>
</evidence>
<feature type="domain" description="C2H2-type" evidence="8">
    <location>
        <begin position="5"/>
        <end position="34"/>
    </location>
</feature>
<gene>
    <name evidence="9" type="ORF">BN9_067720</name>
</gene>
<dbReference type="PANTHER" id="PTHR23235:SF142">
    <property type="entry name" value="ZINC FINGER PROTEIN 384"/>
    <property type="match status" value="1"/>
</dbReference>
<dbReference type="STRING" id="65357.A0A024GG67"/>
<dbReference type="Gene3D" id="3.30.160.60">
    <property type="entry name" value="Classic Zinc Finger"/>
    <property type="match status" value="4"/>
</dbReference>
<keyword evidence="10" id="KW-1185">Reference proteome</keyword>